<evidence type="ECO:0000256" key="3">
    <source>
        <dbReference type="ARBA" id="ARBA00022692"/>
    </source>
</evidence>
<keyword evidence="5 8" id="KW-1133">Transmembrane helix</keyword>
<keyword evidence="7" id="KW-0568">Pathogenesis-related protein</keyword>
<keyword evidence="4" id="KW-0611">Plant defense</keyword>
<reference evidence="9" key="4">
    <citation type="submission" date="2019-03" db="UniProtKB">
        <authorList>
            <consortium name="EnsemblPlants"/>
        </authorList>
    </citation>
    <scope>IDENTIFICATION</scope>
</reference>
<evidence type="ECO:0000256" key="5">
    <source>
        <dbReference type="ARBA" id="ARBA00022989"/>
    </source>
</evidence>
<dbReference type="InterPro" id="IPR004326">
    <property type="entry name" value="Mlo"/>
</dbReference>
<comment type="subcellular location">
    <subcellularLocation>
        <location evidence="1">Membrane</location>
        <topology evidence="1">Multi-pass membrane protein</topology>
    </subcellularLocation>
</comment>
<evidence type="ECO:0000256" key="4">
    <source>
        <dbReference type="ARBA" id="ARBA00022821"/>
    </source>
</evidence>
<organism evidence="9 10">
    <name type="scientific">Aegilops tauschii subsp. strangulata</name>
    <name type="common">Goatgrass</name>
    <dbReference type="NCBI Taxonomy" id="200361"/>
    <lineage>
        <taxon>Eukaryota</taxon>
        <taxon>Viridiplantae</taxon>
        <taxon>Streptophyta</taxon>
        <taxon>Embryophyta</taxon>
        <taxon>Tracheophyta</taxon>
        <taxon>Spermatophyta</taxon>
        <taxon>Magnoliopsida</taxon>
        <taxon>Liliopsida</taxon>
        <taxon>Poales</taxon>
        <taxon>Poaceae</taxon>
        <taxon>BOP clade</taxon>
        <taxon>Pooideae</taxon>
        <taxon>Triticodae</taxon>
        <taxon>Triticeae</taxon>
        <taxon>Triticinae</taxon>
        <taxon>Aegilops</taxon>
    </lineage>
</organism>
<comment type="similarity">
    <text evidence="2">Belongs to the MLO family.</text>
</comment>
<keyword evidence="10" id="KW-1185">Reference proteome</keyword>
<feature type="transmembrane region" description="Helical" evidence="8">
    <location>
        <begin position="47"/>
        <end position="64"/>
    </location>
</feature>
<reference evidence="10" key="1">
    <citation type="journal article" date="2014" name="Science">
        <title>Ancient hybridizations among the ancestral genomes of bread wheat.</title>
        <authorList>
            <consortium name="International Wheat Genome Sequencing Consortium,"/>
            <person name="Marcussen T."/>
            <person name="Sandve S.R."/>
            <person name="Heier L."/>
            <person name="Spannagl M."/>
            <person name="Pfeifer M."/>
            <person name="Jakobsen K.S."/>
            <person name="Wulff B.B."/>
            <person name="Steuernagel B."/>
            <person name="Mayer K.F."/>
            <person name="Olsen O.A."/>
        </authorList>
    </citation>
    <scope>NUCLEOTIDE SEQUENCE [LARGE SCALE GENOMIC DNA]</scope>
    <source>
        <strain evidence="10">cv. AL8/78</strain>
    </source>
</reference>
<evidence type="ECO:0000256" key="6">
    <source>
        <dbReference type="ARBA" id="ARBA00023136"/>
    </source>
</evidence>
<reference evidence="9" key="5">
    <citation type="journal article" date="2021" name="G3 (Bethesda)">
        <title>Aegilops tauschii genome assembly Aet v5.0 features greater sequence contiguity and improved annotation.</title>
        <authorList>
            <person name="Wang L."/>
            <person name="Zhu T."/>
            <person name="Rodriguez J.C."/>
            <person name="Deal K.R."/>
            <person name="Dubcovsky J."/>
            <person name="McGuire P.E."/>
            <person name="Lux T."/>
            <person name="Spannagl M."/>
            <person name="Mayer K.F.X."/>
            <person name="Baldrich P."/>
            <person name="Meyers B.C."/>
            <person name="Huo N."/>
            <person name="Gu Y.Q."/>
            <person name="Zhou H."/>
            <person name="Devos K.M."/>
            <person name="Bennetzen J.L."/>
            <person name="Unver T."/>
            <person name="Budak H."/>
            <person name="Gulick P.J."/>
            <person name="Galiba G."/>
            <person name="Kalapos B."/>
            <person name="Nelson D.R."/>
            <person name="Li P."/>
            <person name="You F.M."/>
            <person name="Luo M.C."/>
            <person name="Dvorak J."/>
        </authorList>
    </citation>
    <scope>NUCLEOTIDE SEQUENCE [LARGE SCALE GENOMIC DNA]</scope>
    <source>
        <strain evidence="9">cv. AL8/78</strain>
    </source>
</reference>
<dbReference type="GO" id="GO:0006952">
    <property type="term" value="P:defense response"/>
    <property type="evidence" value="ECO:0007669"/>
    <property type="project" value="UniProtKB-KW"/>
</dbReference>
<proteinExistence type="inferred from homology"/>
<keyword evidence="3 8" id="KW-0812">Transmembrane</keyword>
<dbReference type="Pfam" id="PF03094">
    <property type="entry name" value="Mlo"/>
    <property type="match status" value="1"/>
</dbReference>
<keyword evidence="6 8" id="KW-0472">Membrane</keyword>
<reference evidence="10" key="2">
    <citation type="journal article" date="2017" name="Nat. Plants">
        <title>The Aegilops tauschii genome reveals multiple impacts of transposons.</title>
        <authorList>
            <person name="Zhao G."/>
            <person name="Zou C."/>
            <person name="Li K."/>
            <person name="Wang K."/>
            <person name="Li T."/>
            <person name="Gao L."/>
            <person name="Zhang X."/>
            <person name="Wang H."/>
            <person name="Yang Z."/>
            <person name="Liu X."/>
            <person name="Jiang W."/>
            <person name="Mao L."/>
            <person name="Kong X."/>
            <person name="Jiao Y."/>
            <person name="Jia J."/>
        </authorList>
    </citation>
    <scope>NUCLEOTIDE SEQUENCE [LARGE SCALE GENOMIC DNA]</scope>
    <source>
        <strain evidence="10">cv. AL8/78</strain>
    </source>
</reference>
<accession>A0A453DNK0</accession>
<evidence type="ECO:0000256" key="8">
    <source>
        <dbReference type="SAM" id="Phobius"/>
    </source>
</evidence>
<dbReference type="EnsemblPlants" id="AET3Gv20011900.4">
    <property type="protein sequence ID" value="AET3Gv20011900.4"/>
    <property type="gene ID" value="AET3Gv20011900"/>
</dbReference>
<name>A0A453DNK0_AEGTS</name>
<evidence type="ECO:0000313" key="9">
    <source>
        <dbReference type="EnsemblPlants" id="AET3Gv20011900.4"/>
    </source>
</evidence>
<dbReference type="GO" id="GO:0016020">
    <property type="term" value="C:membrane"/>
    <property type="evidence" value="ECO:0007669"/>
    <property type="project" value="UniProtKB-SubCell"/>
</dbReference>
<sequence length="71" mass="7881">QPHTLVLQHLSHSRFELILSYALPLSLRAQIMAEGGPDDETLELTPTWILAIVCAVMVVISMAAERGLHYL</sequence>
<dbReference type="AlphaFoldDB" id="A0A453DNK0"/>
<reference evidence="9" key="3">
    <citation type="journal article" date="2017" name="Nature">
        <title>Genome sequence of the progenitor of the wheat D genome Aegilops tauschii.</title>
        <authorList>
            <person name="Luo M.C."/>
            <person name="Gu Y.Q."/>
            <person name="Puiu D."/>
            <person name="Wang H."/>
            <person name="Twardziok S.O."/>
            <person name="Deal K.R."/>
            <person name="Huo N."/>
            <person name="Zhu T."/>
            <person name="Wang L."/>
            <person name="Wang Y."/>
            <person name="McGuire P.E."/>
            <person name="Liu S."/>
            <person name="Long H."/>
            <person name="Ramasamy R.K."/>
            <person name="Rodriguez J.C."/>
            <person name="Van S.L."/>
            <person name="Yuan L."/>
            <person name="Wang Z."/>
            <person name="Xia Z."/>
            <person name="Xiao L."/>
            <person name="Anderson O.D."/>
            <person name="Ouyang S."/>
            <person name="Liang Y."/>
            <person name="Zimin A.V."/>
            <person name="Pertea G."/>
            <person name="Qi P."/>
            <person name="Bennetzen J.L."/>
            <person name="Dai X."/>
            <person name="Dawson M.W."/>
            <person name="Muller H.G."/>
            <person name="Kugler K."/>
            <person name="Rivarola-Duarte L."/>
            <person name="Spannagl M."/>
            <person name="Mayer K.F.X."/>
            <person name="Lu F.H."/>
            <person name="Bevan M.W."/>
            <person name="Leroy P."/>
            <person name="Li P."/>
            <person name="You F.M."/>
            <person name="Sun Q."/>
            <person name="Liu Z."/>
            <person name="Lyons E."/>
            <person name="Wicker T."/>
            <person name="Salzberg S.L."/>
            <person name="Devos K.M."/>
            <person name="Dvorak J."/>
        </authorList>
    </citation>
    <scope>NUCLEOTIDE SEQUENCE [LARGE SCALE GENOMIC DNA]</scope>
    <source>
        <strain evidence="9">cv. AL8/78</strain>
    </source>
</reference>
<protein>
    <submittedName>
        <fullName evidence="9">Uncharacterized protein</fullName>
    </submittedName>
</protein>
<evidence type="ECO:0000313" key="10">
    <source>
        <dbReference type="Proteomes" id="UP000015105"/>
    </source>
</evidence>
<evidence type="ECO:0000256" key="7">
    <source>
        <dbReference type="ARBA" id="ARBA00023265"/>
    </source>
</evidence>
<evidence type="ECO:0000256" key="2">
    <source>
        <dbReference type="ARBA" id="ARBA00006574"/>
    </source>
</evidence>
<dbReference type="Proteomes" id="UP000015105">
    <property type="component" value="Chromosome 3D"/>
</dbReference>
<evidence type="ECO:0000256" key="1">
    <source>
        <dbReference type="ARBA" id="ARBA00004141"/>
    </source>
</evidence>
<dbReference type="Gramene" id="AET3Gv20011900.4">
    <property type="protein sequence ID" value="AET3Gv20011900.4"/>
    <property type="gene ID" value="AET3Gv20011900"/>
</dbReference>